<organism evidence="1 2">
    <name type="scientific">Eretmocerus hayati</name>
    <dbReference type="NCBI Taxonomy" id="131215"/>
    <lineage>
        <taxon>Eukaryota</taxon>
        <taxon>Metazoa</taxon>
        <taxon>Ecdysozoa</taxon>
        <taxon>Arthropoda</taxon>
        <taxon>Hexapoda</taxon>
        <taxon>Insecta</taxon>
        <taxon>Pterygota</taxon>
        <taxon>Neoptera</taxon>
        <taxon>Endopterygota</taxon>
        <taxon>Hymenoptera</taxon>
        <taxon>Apocrita</taxon>
        <taxon>Proctotrupomorpha</taxon>
        <taxon>Chalcidoidea</taxon>
        <taxon>Aphelinidae</taxon>
        <taxon>Aphelininae</taxon>
        <taxon>Eretmocerus</taxon>
    </lineage>
</organism>
<comment type="caution">
    <text evidence="1">The sequence shown here is derived from an EMBL/GenBank/DDBJ whole genome shotgun (WGS) entry which is preliminary data.</text>
</comment>
<gene>
    <name evidence="1" type="ORF">QAD02_019281</name>
</gene>
<protein>
    <submittedName>
        <fullName evidence="1">Uncharacterized protein</fullName>
    </submittedName>
</protein>
<keyword evidence="2" id="KW-1185">Reference proteome</keyword>
<reference evidence="1" key="1">
    <citation type="submission" date="2023-04" db="EMBL/GenBank/DDBJ databases">
        <title>A chromosome-level genome assembly of the parasitoid wasp Eretmocerus hayati.</title>
        <authorList>
            <person name="Zhong Y."/>
            <person name="Liu S."/>
            <person name="Liu Y."/>
        </authorList>
    </citation>
    <scope>NUCLEOTIDE SEQUENCE</scope>
    <source>
        <strain evidence="1">ZJU_SS_LIU_2023</strain>
    </source>
</reference>
<evidence type="ECO:0000313" key="1">
    <source>
        <dbReference type="EMBL" id="KAJ8683489.1"/>
    </source>
</evidence>
<proteinExistence type="predicted"/>
<sequence length="789" mass="89909">MRAFSLGFILLLVTEIGNYPVSTYKSLPLKLQRCYNNSGRLVPPLPMNLQVILDIIRKLERYTEHTMTLRTFSASLVKGFKLDGVRYKDVITRTEGVLNWVATGPQRAKNRIVQELIPGLNILISDAENVLTNDEFCTLHFALSNTIWDHYDIQEKIQCEPQLLERYDLENLPIGRPSRLIGESCPKESGVILTPFYTIALGSVIAAIAAALEPQNVKTRVLLSNPMTDDLDDWTFSGINPDVEWIGPRKSLNHDKSLWLEFASFSGSEIDNVWMSTISGELAEMVIYQGPIYDEQMYLGASGFWNNTMQPQVYYIRQNVDNFDFTRAEIIGAIDGLIIGKNLGTWVKRFDSLRLSQIIDMYYSEEGVNFDRNVRVCQRGHQFRLVAPKDLMEEETYAAAQALGYVNSVASIDQRALRQMVRYSVDLFLLYTSHELLGAVQCLSKTSPKRPRVELILAFDGSWTQTYTANFFSVLVQDFDVSAYGSRMGIINGESGEWLLNKTDSPSTVHRSINILKNIQWPRGMNLLVIFRTILTYLDDYWNHKSKTSTIGSYGQAILLLVFRLIMTKDELMSAIALLKVIKSRHPEVYFMYYTRNSTVGSLEDFILTNEDMVVTSLKIDDISSYLLQVPLTLKFLNCEQIIAKVAPRTVDYVGPAEASTYRLHAHWHTNFKKVTVKLYGVGYGSLTVCSWNQISTSDERIGIVCQELRSRDDFYVKDHRTCEDLTCPDTFLQVSYSSTLTRCTESDCRSPDRVKYVIELKLLDCSSTWRAEPNSPMIFITIIIMMAL</sequence>
<dbReference type="Proteomes" id="UP001239111">
    <property type="component" value="Chromosome 1"/>
</dbReference>
<accession>A0ACC2PJL0</accession>
<dbReference type="EMBL" id="CM056741">
    <property type="protein sequence ID" value="KAJ8683489.1"/>
    <property type="molecule type" value="Genomic_DNA"/>
</dbReference>
<name>A0ACC2PJL0_9HYME</name>
<evidence type="ECO:0000313" key="2">
    <source>
        <dbReference type="Proteomes" id="UP001239111"/>
    </source>
</evidence>